<organism evidence="7 8">
    <name type="scientific">Streptomyces thermocoprophilus</name>
    <dbReference type="NCBI Taxonomy" id="78356"/>
    <lineage>
        <taxon>Bacteria</taxon>
        <taxon>Bacillati</taxon>
        <taxon>Actinomycetota</taxon>
        <taxon>Actinomycetes</taxon>
        <taxon>Kitasatosporales</taxon>
        <taxon>Streptomycetaceae</taxon>
        <taxon>Streptomyces</taxon>
    </lineage>
</organism>
<gene>
    <name evidence="7" type="ORF">ACFFRO_02110</name>
</gene>
<feature type="transmembrane region" description="Helical" evidence="6">
    <location>
        <begin position="265"/>
        <end position="289"/>
    </location>
</feature>
<evidence type="ECO:0000313" key="8">
    <source>
        <dbReference type="Proteomes" id="UP001589703"/>
    </source>
</evidence>
<dbReference type="RefSeq" id="WP_385857898.1">
    <property type="nucleotide sequence ID" value="NZ_JBHMAR010000001.1"/>
</dbReference>
<evidence type="ECO:0000313" key="7">
    <source>
        <dbReference type="EMBL" id="MFB9733950.1"/>
    </source>
</evidence>
<accession>A0ABV5V893</accession>
<feature type="transmembrane region" description="Helical" evidence="6">
    <location>
        <begin position="376"/>
        <end position="396"/>
    </location>
</feature>
<comment type="caution">
    <text evidence="7">The sequence shown here is derived from an EMBL/GenBank/DDBJ whole genome shotgun (WGS) entry which is preliminary data.</text>
</comment>
<feature type="transmembrane region" description="Helical" evidence="6">
    <location>
        <begin position="189"/>
        <end position="210"/>
    </location>
</feature>
<feature type="transmembrane region" description="Helical" evidence="6">
    <location>
        <begin position="309"/>
        <end position="329"/>
    </location>
</feature>
<evidence type="ECO:0000256" key="4">
    <source>
        <dbReference type="ARBA" id="ARBA00022989"/>
    </source>
</evidence>
<feature type="transmembrane region" description="Helical" evidence="6">
    <location>
        <begin position="434"/>
        <end position="453"/>
    </location>
</feature>
<dbReference type="PANTHER" id="PTHR30250">
    <property type="entry name" value="PST FAMILY PREDICTED COLANIC ACID TRANSPORTER"/>
    <property type="match status" value="1"/>
</dbReference>
<dbReference type="EMBL" id="JBHMAR010000001">
    <property type="protein sequence ID" value="MFB9733950.1"/>
    <property type="molecule type" value="Genomic_DNA"/>
</dbReference>
<protein>
    <submittedName>
        <fullName evidence="7">Oligosaccharide flippase family protein</fullName>
    </submittedName>
</protein>
<feature type="transmembrane region" description="Helical" evidence="6">
    <location>
        <begin position="349"/>
        <end position="369"/>
    </location>
</feature>
<feature type="transmembrane region" description="Helical" evidence="6">
    <location>
        <begin position="97"/>
        <end position="120"/>
    </location>
</feature>
<evidence type="ECO:0000256" key="1">
    <source>
        <dbReference type="ARBA" id="ARBA00004651"/>
    </source>
</evidence>
<keyword evidence="2" id="KW-1003">Cell membrane</keyword>
<dbReference type="InterPro" id="IPR050833">
    <property type="entry name" value="Poly_Biosynth_Transport"/>
</dbReference>
<evidence type="ECO:0000256" key="5">
    <source>
        <dbReference type="ARBA" id="ARBA00023136"/>
    </source>
</evidence>
<evidence type="ECO:0000256" key="3">
    <source>
        <dbReference type="ARBA" id="ARBA00022692"/>
    </source>
</evidence>
<dbReference type="InterPro" id="IPR002797">
    <property type="entry name" value="Polysacc_synth"/>
</dbReference>
<feature type="transmembrane region" description="Helical" evidence="6">
    <location>
        <begin position="132"/>
        <end position="150"/>
    </location>
</feature>
<reference evidence="7 8" key="1">
    <citation type="submission" date="2024-09" db="EMBL/GenBank/DDBJ databases">
        <authorList>
            <person name="Sun Q."/>
            <person name="Mori K."/>
        </authorList>
    </citation>
    <scope>NUCLEOTIDE SEQUENCE [LARGE SCALE GENOMIC DNA]</scope>
    <source>
        <strain evidence="7 8">JCM 10918</strain>
    </source>
</reference>
<feature type="transmembrane region" description="Helical" evidence="6">
    <location>
        <begin position="162"/>
        <end position="183"/>
    </location>
</feature>
<feature type="transmembrane region" description="Helical" evidence="6">
    <location>
        <begin position="459"/>
        <end position="477"/>
    </location>
</feature>
<sequence length="495" mass="52658">MSARDEESGGPSGRGVLPVRPEHTARTAMTLGVAEILGKVSMLVLTVGAARMLGVVDFGAFSYALAIGTLAAVVPQWGYDITVIQRASARPDRLRSLLAGLLAMRTLLIVLVFAVIAGLWGRTSLSGDQGTAAGLLIVAAVLMDTYTEAYRAAAAALQRQRVLAVIHLVQRLLTAALALLALFGGTGLTGLAVAFCAGTVVGPLLAALLMRRTGFAPDWRAVSRARLVELNRGTWVIGVASLVLMVLFRVDTLMIAWFAGDREVGIYAAVYRLLETTLFVSFVTARTVFPLMAADPDPARVRRFTEQGVSMMAVVFAPYAVVLWCRGHTVLDILYGGAFAADGTAMLAWLAPAPLLYGVSYLASYAVVAAGPTMRALWSSVLALALNLGLNCVLIPDWGDVAAAFTTSLSYAVYAAALLVLGRRRAGRPRLLRASLPALAASAVACGPLLAPWPFVPALVTAALVYVPCWLFVTRLVEPDQVRVLRRMLRSRRPV</sequence>
<proteinExistence type="predicted"/>
<dbReference type="Pfam" id="PF01943">
    <property type="entry name" value="Polysacc_synt"/>
    <property type="match status" value="1"/>
</dbReference>
<keyword evidence="3 6" id="KW-0812">Transmembrane</keyword>
<dbReference type="Proteomes" id="UP001589703">
    <property type="component" value="Unassembled WGS sequence"/>
</dbReference>
<evidence type="ECO:0000256" key="6">
    <source>
        <dbReference type="SAM" id="Phobius"/>
    </source>
</evidence>
<feature type="transmembrane region" description="Helical" evidence="6">
    <location>
        <begin position="234"/>
        <end position="259"/>
    </location>
</feature>
<keyword evidence="8" id="KW-1185">Reference proteome</keyword>
<dbReference type="PANTHER" id="PTHR30250:SF11">
    <property type="entry name" value="O-ANTIGEN TRANSPORTER-RELATED"/>
    <property type="match status" value="1"/>
</dbReference>
<name>A0ABV5V893_9ACTN</name>
<keyword evidence="5 6" id="KW-0472">Membrane</keyword>
<evidence type="ECO:0000256" key="2">
    <source>
        <dbReference type="ARBA" id="ARBA00022475"/>
    </source>
</evidence>
<feature type="transmembrane region" description="Helical" evidence="6">
    <location>
        <begin position="402"/>
        <end position="422"/>
    </location>
</feature>
<comment type="subcellular location">
    <subcellularLocation>
        <location evidence="1">Cell membrane</location>
        <topology evidence="1">Multi-pass membrane protein</topology>
    </subcellularLocation>
</comment>
<feature type="transmembrane region" description="Helical" evidence="6">
    <location>
        <begin position="60"/>
        <end position="77"/>
    </location>
</feature>
<keyword evidence="4 6" id="KW-1133">Transmembrane helix</keyword>